<dbReference type="InterPro" id="IPR007627">
    <property type="entry name" value="RNA_pol_sigma70_r2"/>
</dbReference>
<evidence type="ECO:0000313" key="9">
    <source>
        <dbReference type="Proteomes" id="UP000178240"/>
    </source>
</evidence>
<dbReference type="InterPro" id="IPR013324">
    <property type="entry name" value="RNA_pol_sigma_r3/r4-like"/>
</dbReference>
<evidence type="ECO:0000256" key="3">
    <source>
        <dbReference type="ARBA" id="ARBA00023082"/>
    </source>
</evidence>
<evidence type="ECO:0000313" key="8">
    <source>
        <dbReference type="EMBL" id="OGY45168.1"/>
    </source>
</evidence>
<dbReference type="AlphaFoldDB" id="A0A1G1XYQ7"/>
<reference evidence="8 9" key="1">
    <citation type="journal article" date="2016" name="Nat. Commun.">
        <title>Thousands of microbial genomes shed light on interconnected biogeochemical processes in an aquifer system.</title>
        <authorList>
            <person name="Anantharaman K."/>
            <person name="Brown C.T."/>
            <person name="Hug L.A."/>
            <person name="Sharon I."/>
            <person name="Castelle C.J."/>
            <person name="Probst A.J."/>
            <person name="Thomas B.C."/>
            <person name="Singh A."/>
            <person name="Wilkins M.J."/>
            <person name="Karaoz U."/>
            <person name="Brodie E.L."/>
            <person name="Williams K.H."/>
            <person name="Hubbard S.S."/>
            <person name="Banfield J.F."/>
        </authorList>
    </citation>
    <scope>NUCLEOTIDE SEQUENCE [LARGE SCALE GENOMIC DNA]</scope>
</reference>
<evidence type="ECO:0000256" key="4">
    <source>
        <dbReference type="ARBA" id="ARBA00023125"/>
    </source>
</evidence>
<evidence type="ECO:0000259" key="7">
    <source>
        <dbReference type="Pfam" id="PF08281"/>
    </source>
</evidence>
<keyword evidence="4" id="KW-0238">DNA-binding</keyword>
<dbReference type="PANTHER" id="PTHR43133:SF8">
    <property type="entry name" value="RNA POLYMERASE SIGMA FACTOR HI_1459-RELATED"/>
    <property type="match status" value="1"/>
</dbReference>
<keyword evidence="2" id="KW-0805">Transcription regulation</keyword>
<evidence type="ECO:0000256" key="5">
    <source>
        <dbReference type="ARBA" id="ARBA00023163"/>
    </source>
</evidence>
<dbReference type="InterPro" id="IPR014284">
    <property type="entry name" value="RNA_pol_sigma-70_dom"/>
</dbReference>
<dbReference type="Pfam" id="PF04542">
    <property type="entry name" value="Sigma70_r2"/>
    <property type="match status" value="1"/>
</dbReference>
<feature type="domain" description="RNA polymerase sigma-70 region 2" evidence="6">
    <location>
        <begin position="29"/>
        <end position="95"/>
    </location>
</feature>
<proteinExistence type="inferred from homology"/>
<accession>A0A1G1XYQ7</accession>
<dbReference type="GO" id="GO:0003677">
    <property type="term" value="F:DNA binding"/>
    <property type="evidence" value="ECO:0007669"/>
    <property type="project" value="UniProtKB-KW"/>
</dbReference>
<dbReference type="Gene3D" id="1.10.10.10">
    <property type="entry name" value="Winged helix-like DNA-binding domain superfamily/Winged helix DNA-binding domain"/>
    <property type="match status" value="1"/>
</dbReference>
<dbReference type="Proteomes" id="UP000178240">
    <property type="component" value="Unassembled WGS sequence"/>
</dbReference>
<comment type="caution">
    <text evidence="8">The sequence shown here is derived from an EMBL/GenBank/DDBJ whole genome shotgun (WGS) entry which is preliminary data.</text>
</comment>
<dbReference type="Gene3D" id="1.10.1740.10">
    <property type="match status" value="1"/>
</dbReference>
<dbReference type="GO" id="GO:0006352">
    <property type="term" value="P:DNA-templated transcription initiation"/>
    <property type="evidence" value="ECO:0007669"/>
    <property type="project" value="InterPro"/>
</dbReference>
<dbReference type="InterPro" id="IPR013325">
    <property type="entry name" value="RNA_pol_sigma_r2"/>
</dbReference>
<feature type="domain" description="RNA polymerase sigma factor 70 region 4 type 2" evidence="7">
    <location>
        <begin position="127"/>
        <end position="173"/>
    </location>
</feature>
<dbReference type="InterPro" id="IPR013249">
    <property type="entry name" value="RNA_pol_sigma70_r4_t2"/>
</dbReference>
<comment type="similarity">
    <text evidence="1">Belongs to the sigma-70 factor family. ECF subfamily.</text>
</comment>
<keyword evidence="3" id="KW-0731">Sigma factor</keyword>
<organism evidence="8 9">
    <name type="scientific">Candidatus Buchananbacteria bacterium RIFCSPHIGHO2_01_FULL_44_11</name>
    <dbReference type="NCBI Taxonomy" id="1797535"/>
    <lineage>
        <taxon>Bacteria</taxon>
        <taxon>Candidatus Buchananiibacteriota</taxon>
    </lineage>
</organism>
<evidence type="ECO:0000259" key="6">
    <source>
        <dbReference type="Pfam" id="PF04542"/>
    </source>
</evidence>
<gene>
    <name evidence="8" type="ORF">A2744_00790</name>
</gene>
<dbReference type="STRING" id="1797535.A2744_00790"/>
<protein>
    <recommendedName>
        <fullName evidence="10">HTH luxR-type domain-containing protein</fullName>
    </recommendedName>
</protein>
<evidence type="ECO:0000256" key="1">
    <source>
        <dbReference type="ARBA" id="ARBA00010641"/>
    </source>
</evidence>
<name>A0A1G1XYQ7_9BACT</name>
<dbReference type="InterPro" id="IPR036388">
    <property type="entry name" value="WH-like_DNA-bd_sf"/>
</dbReference>
<keyword evidence="5" id="KW-0804">Transcription</keyword>
<dbReference type="SUPFAM" id="SSF88946">
    <property type="entry name" value="Sigma2 domain of RNA polymerase sigma factors"/>
    <property type="match status" value="1"/>
</dbReference>
<dbReference type="PANTHER" id="PTHR43133">
    <property type="entry name" value="RNA POLYMERASE ECF-TYPE SIGMA FACTO"/>
    <property type="match status" value="1"/>
</dbReference>
<dbReference type="EMBL" id="MHIE01000027">
    <property type="protein sequence ID" value="OGY45168.1"/>
    <property type="molecule type" value="Genomic_DNA"/>
</dbReference>
<dbReference type="GO" id="GO:0016987">
    <property type="term" value="F:sigma factor activity"/>
    <property type="evidence" value="ECO:0007669"/>
    <property type="project" value="UniProtKB-KW"/>
</dbReference>
<dbReference type="SUPFAM" id="SSF88659">
    <property type="entry name" value="Sigma3 and sigma4 domains of RNA polymerase sigma factors"/>
    <property type="match status" value="1"/>
</dbReference>
<dbReference type="Pfam" id="PF08281">
    <property type="entry name" value="Sigma70_r4_2"/>
    <property type="match status" value="1"/>
</dbReference>
<dbReference type="NCBIfam" id="TIGR02937">
    <property type="entry name" value="sigma70-ECF"/>
    <property type="match status" value="1"/>
</dbReference>
<dbReference type="InterPro" id="IPR039425">
    <property type="entry name" value="RNA_pol_sigma-70-like"/>
</dbReference>
<dbReference type="CDD" id="cd06171">
    <property type="entry name" value="Sigma70_r4"/>
    <property type="match status" value="1"/>
</dbReference>
<sequence>MVPEPNPELENQIKACLNGEPDSFRYVFDAVKERIFQYTVSRTNNREDALDITQEIFIEIWKALPKFQYRSLGQFYGFIFLISRRRLIKYYRRHKHDIALRPNQKNMETQTQYQSNFNQYHDVVTGIKRLREPYQEVLRLHYWSGLTYEEIGVIIGVRESTVKVWHYRAVQKLKEILGQL</sequence>
<evidence type="ECO:0000256" key="2">
    <source>
        <dbReference type="ARBA" id="ARBA00023015"/>
    </source>
</evidence>
<evidence type="ECO:0008006" key="10">
    <source>
        <dbReference type="Google" id="ProtNLM"/>
    </source>
</evidence>